<keyword evidence="2" id="KW-1185">Reference proteome</keyword>
<dbReference type="PANTHER" id="PTHR12732">
    <property type="entry name" value="UNCHARACTERIZED PROTEASOME COMPONENT REGION PCI-CONTAINING"/>
    <property type="match status" value="1"/>
</dbReference>
<dbReference type="GO" id="GO:0003690">
    <property type="term" value="F:double-stranded DNA binding"/>
    <property type="evidence" value="ECO:0000318"/>
    <property type="project" value="GO_Central"/>
</dbReference>
<dbReference type="eggNOG" id="KOG2688">
    <property type="taxonomic scope" value="Eukaryota"/>
</dbReference>
<sequence>MAILEEFLESILKFLRTKDSANLQLWLRVEPPLPDHYFQLGQELRASFQNSTALERQIAKLLPDDPDASYEDGNVWPGFLAFMKDYLEFWRDVNFEDLLETHSQLTALASTCLAALSNPTYGIVILPTAIQLSTALAKLAMTLDKRPDLTRRLRRVADVDAGENRKTLVEGTAETIQRAFTVCLTERTTNRNGVGADGKPEGKKVGIYSFANLALKLFFQVWWPLFDPWINAEWSPAGILEKFTPIVKAIKLGDLIAFKRSLGPEGGNEKWFFDKGILLPLLYRCEPYVWRSLARRVLCLTYQWPFDPNSKKAPTLNLVDLVTAAQYCQKVLEGWERPVDSTAFMQSGRTHTNTMFMTAPDLIKPPPGTVKISANVGVIWGSKMPDMLDIEAIVASLVQQGLLRGFISHIQGKFAILGAKQRGGPLNAGFPTIWEVIKDRAEKEGHGNEVPGWVTGDSTEFTSGGIVNLTGIARPAGAT</sequence>
<dbReference type="AlphaFoldDB" id="A7ECK9"/>
<dbReference type="PANTHER" id="PTHR12732:SF8">
    <property type="entry name" value="NUCLEAR MRNA EXPORT PROTEIN THP1"/>
    <property type="match status" value="1"/>
</dbReference>
<gene>
    <name evidence="1" type="ORF">SS1G_03048</name>
</gene>
<reference evidence="2" key="1">
    <citation type="journal article" date="2011" name="PLoS Genet.">
        <title>Genomic analysis of the necrotrophic fungal pathogens Sclerotinia sclerotiorum and Botrytis cinerea.</title>
        <authorList>
            <person name="Amselem J."/>
            <person name="Cuomo C.A."/>
            <person name="van Kan J.A."/>
            <person name="Viaud M."/>
            <person name="Benito E.P."/>
            <person name="Couloux A."/>
            <person name="Coutinho P.M."/>
            <person name="de Vries R.P."/>
            <person name="Dyer P.S."/>
            <person name="Fillinger S."/>
            <person name="Fournier E."/>
            <person name="Gout L."/>
            <person name="Hahn M."/>
            <person name="Kohn L."/>
            <person name="Lapalu N."/>
            <person name="Plummer K.M."/>
            <person name="Pradier J.M."/>
            <person name="Quevillon E."/>
            <person name="Sharon A."/>
            <person name="Simon A."/>
            <person name="ten Have A."/>
            <person name="Tudzynski B."/>
            <person name="Tudzynski P."/>
            <person name="Wincker P."/>
            <person name="Andrew M."/>
            <person name="Anthouard V."/>
            <person name="Beever R.E."/>
            <person name="Beffa R."/>
            <person name="Benoit I."/>
            <person name="Bouzid O."/>
            <person name="Brault B."/>
            <person name="Chen Z."/>
            <person name="Choquer M."/>
            <person name="Collemare J."/>
            <person name="Cotton P."/>
            <person name="Danchin E.G."/>
            <person name="Da Silva C."/>
            <person name="Gautier A."/>
            <person name="Giraud C."/>
            <person name="Giraud T."/>
            <person name="Gonzalez C."/>
            <person name="Grossetete S."/>
            <person name="Guldener U."/>
            <person name="Henrissat B."/>
            <person name="Howlett B.J."/>
            <person name="Kodira C."/>
            <person name="Kretschmer M."/>
            <person name="Lappartient A."/>
            <person name="Leroch M."/>
            <person name="Levis C."/>
            <person name="Mauceli E."/>
            <person name="Neuveglise C."/>
            <person name="Oeser B."/>
            <person name="Pearson M."/>
            <person name="Poulain J."/>
            <person name="Poussereau N."/>
            <person name="Quesneville H."/>
            <person name="Rascle C."/>
            <person name="Schumacher J."/>
            <person name="Segurens B."/>
            <person name="Sexton A."/>
            <person name="Silva E."/>
            <person name="Sirven C."/>
            <person name="Soanes D.M."/>
            <person name="Talbot N.J."/>
            <person name="Templeton M."/>
            <person name="Yandava C."/>
            <person name="Yarden O."/>
            <person name="Zeng Q."/>
            <person name="Rollins J.A."/>
            <person name="Lebrun M.H."/>
            <person name="Dickman M."/>
        </authorList>
    </citation>
    <scope>NUCLEOTIDE SEQUENCE [LARGE SCALE GENOMIC DNA]</scope>
    <source>
        <strain evidence="2">ATCC 18683 / 1980 / Ss-1</strain>
    </source>
</reference>
<dbReference type="STRING" id="665079.A7ECK9"/>
<proteinExistence type="predicted"/>
<dbReference type="OMA" id="IPCNIIM"/>
<dbReference type="KEGG" id="ssl:SS1G_03048"/>
<dbReference type="RefSeq" id="XP_001596825.1">
    <property type="nucleotide sequence ID" value="XM_001596775.1"/>
</dbReference>
<dbReference type="GeneID" id="5492315"/>
<dbReference type="GO" id="GO:0003723">
    <property type="term" value="F:RNA binding"/>
    <property type="evidence" value="ECO:0000318"/>
    <property type="project" value="GO_Central"/>
</dbReference>
<dbReference type="HOGENOM" id="CLU_017745_1_0_1"/>
<accession>A7ECK9</accession>
<dbReference type="InterPro" id="IPR045114">
    <property type="entry name" value="Csn12-like"/>
</dbReference>
<evidence type="ECO:0008006" key="3">
    <source>
        <dbReference type="Google" id="ProtNLM"/>
    </source>
</evidence>
<organism evidence="1 2">
    <name type="scientific">Sclerotinia sclerotiorum (strain ATCC 18683 / 1980 / Ss-1)</name>
    <name type="common">White mold</name>
    <name type="synonym">Whetzelinia sclerotiorum</name>
    <dbReference type="NCBI Taxonomy" id="665079"/>
    <lineage>
        <taxon>Eukaryota</taxon>
        <taxon>Fungi</taxon>
        <taxon>Dikarya</taxon>
        <taxon>Ascomycota</taxon>
        <taxon>Pezizomycotina</taxon>
        <taxon>Leotiomycetes</taxon>
        <taxon>Helotiales</taxon>
        <taxon>Sclerotiniaceae</taxon>
        <taxon>Sclerotinia</taxon>
    </lineage>
</organism>
<evidence type="ECO:0000313" key="2">
    <source>
        <dbReference type="Proteomes" id="UP000001312"/>
    </source>
</evidence>
<dbReference type="InParanoid" id="A7ECK9"/>
<dbReference type="Proteomes" id="UP000001312">
    <property type="component" value="Unassembled WGS sequence"/>
</dbReference>
<evidence type="ECO:0000313" key="1">
    <source>
        <dbReference type="EMBL" id="EDO00188.1"/>
    </source>
</evidence>
<dbReference type="EMBL" id="CH476623">
    <property type="protein sequence ID" value="EDO00188.1"/>
    <property type="molecule type" value="Genomic_DNA"/>
</dbReference>
<name>A7ECK9_SCLS1</name>
<protein>
    <recommendedName>
        <fullName evidence="3">PCI domain-containing protein</fullName>
    </recommendedName>
</protein>